<keyword evidence="1" id="KW-0812">Transmembrane</keyword>
<comment type="caution">
    <text evidence="2">The sequence shown here is derived from an EMBL/GenBank/DDBJ whole genome shotgun (WGS) entry which is preliminary data.</text>
</comment>
<dbReference type="STRING" id="661089.ciss_14620"/>
<feature type="transmembrane region" description="Helical" evidence="1">
    <location>
        <begin position="160"/>
        <end position="180"/>
    </location>
</feature>
<feature type="transmembrane region" description="Helical" evidence="1">
    <location>
        <begin position="186"/>
        <end position="206"/>
    </location>
</feature>
<gene>
    <name evidence="2" type="ORF">ciss_14620</name>
</gene>
<feature type="transmembrane region" description="Helical" evidence="1">
    <location>
        <begin position="226"/>
        <end position="247"/>
    </location>
</feature>
<dbReference type="AlphaFoldDB" id="A0A1L8D2Z0"/>
<feature type="transmembrane region" description="Helical" evidence="1">
    <location>
        <begin position="123"/>
        <end position="140"/>
    </location>
</feature>
<sequence length="364" mass="38370">MQKKYYWLTFLGGLIIGGLALLLSKYGNPANMGVCVACFLRDFTGALGLHANAKTQYLRPEILGFVLGSFLLAKTNREFNPVGGSAPVIRLLLGIIAMWGMLVFLGCPLRAAIRLGAGDFNAIPGILGLIAGVWTGTLFIRQNFTLGRATKVPRTQGYAFPLLFLALTVLVLTFPTLFLASKEGPGASHAPVLISLIAGLAIGGLAQKFRLCMVGGIRDFILFKNYRLLLSFAGVVLSVFAGSLYLGTFKPGFTNQPLAHTETLWNFLGLYVAGWAAVLLGGCPLRQLILTGEGNTDAAITVVGLMLGAALAHNFGIAASPKGVTAAGVTGIIIALAVLLTVSIAFSEKLRTVFGFSKSSTKTA</sequence>
<feature type="transmembrane region" description="Helical" evidence="1">
    <location>
        <begin position="298"/>
        <end position="318"/>
    </location>
</feature>
<dbReference type="Proteomes" id="UP000187338">
    <property type="component" value="Unassembled WGS sequence"/>
</dbReference>
<dbReference type="RefSeq" id="WP_075865680.1">
    <property type="nucleotide sequence ID" value="NZ_BDJL01000049.1"/>
</dbReference>
<dbReference type="Pfam" id="PF04143">
    <property type="entry name" value="Sulf_transp"/>
    <property type="match status" value="1"/>
</dbReference>
<proteinExistence type="predicted"/>
<keyword evidence="1" id="KW-1133">Transmembrane helix</keyword>
<dbReference type="InterPro" id="IPR007272">
    <property type="entry name" value="Sulf_transp_TsuA/YedE"/>
</dbReference>
<protein>
    <submittedName>
        <fullName evidence="2">Membrane protein</fullName>
    </submittedName>
</protein>
<keyword evidence="1" id="KW-0472">Membrane</keyword>
<organism evidence="2 3">
    <name type="scientific">Carboxydothermus islandicus</name>
    <dbReference type="NCBI Taxonomy" id="661089"/>
    <lineage>
        <taxon>Bacteria</taxon>
        <taxon>Bacillati</taxon>
        <taxon>Bacillota</taxon>
        <taxon>Clostridia</taxon>
        <taxon>Thermoanaerobacterales</taxon>
        <taxon>Thermoanaerobacteraceae</taxon>
        <taxon>Carboxydothermus</taxon>
    </lineage>
</organism>
<evidence type="ECO:0000256" key="1">
    <source>
        <dbReference type="SAM" id="Phobius"/>
    </source>
</evidence>
<dbReference type="InterPro" id="IPR026366">
    <property type="entry name" value="Seleno_YedE"/>
</dbReference>
<feature type="transmembrane region" description="Helical" evidence="1">
    <location>
        <begin position="324"/>
        <end position="346"/>
    </location>
</feature>
<name>A0A1L8D2Z0_9THEO</name>
<feature type="transmembrane region" description="Helical" evidence="1">
    <location>
        <begin position="267"/>
        <end position="286"/>
    </location>
</feature>
<feature type="transmembrane region" description="Helical" evidence="1">
    <location>
        <begin position="6"/>
        <end position="23"/>
    </location>
</feature>
<dbReference type="EMBL" id="BDJL01000049">
    <property type="protein sequence ID" value="GAV25529.1"/>
    <property type="molecule type" value="Genomic_DNA"/>
</dbReference>
<evidence type="ECO:0000313" key="2">
    <source>
        <dbReference type="EMBL" id="GAV25529.1"/>
    </source>
</evidence>
<dbReference type="NCBIfam" id="TIGR04112">
    <property type="entry name" value="seleno_YedE"/>
    <property type="match status" value="1"/>
</dbReference>
<accession>A0A1L8D2Z0</accession>
<evidence type="ECO:0000313" key="3">
    <source>
        <dbReference type="Proteomes" id="UP000187338"/>
    </source>
</evidence>
<dbReference type="OrthoDB" id="3190590at2"/>
<keyword evidence="3" id="KW-1185">Reference proteome</keyword>
<reference evidence="3" key="1">
    <citation type="submission" date="2016-12" db="EMBL/GenBank/DDBJ databases">
        <title>Draft Genome Sequences od Carboxydothermus pertinax and islandicus, Hydrogenogenic Carboxydotrophic Bacteria.</title>
        <authorList>
            <person name="Fukuyama Y."/>
            <person name="Ohmae K."/>
            <person name="Yoneda Y."/>
            <person name="Yoshida T."/>
            <person name="Sako Y."/>
        </authorList>
    </citation>
    <scope>NUCLEOTIDE SEQUENCE [LARGE SCALE GENOMIC DNA]</scope>
    <source>
        <strain evidence="3">SET</strain>
    </source>
</reference>
<feature type="transmembrane region" description="Helical" evidence="1">
    <location>
        <begin position="88"/>
        <end position="111"/>
    </location>
</feature>